<gene>
    <name evidence="1" type="ORF">LCGC14_0949170</name>
</gene>
<accession>A0A0F9NMJ0</accession>
<reference evidence="1" key="1">
    <citation type="journal article" date="2015" name="Nature">
        <title>Complex archaea that bridge the gap between prokaryotes and eukaryotes.</title>
        <authorList>
            <person name="Spang A."/>
            <person name="Saw J.H."/>
            <person name="Jorgensen S.L."/>
            <person name="Zaremba-Niedzwiedzka K."/>
            <person name="Martijn J."/>
            <person name="Lind A.E."/>
            <person name="van Eijk R."/>
            <person name="Schleper C."/>
            <person name="Guy L."/>
            <person name="Ettema T.J."/>
        </authorList>
    </citation>
    <scope>NUCLEOTIDE SEQUENCE</scope>
</reference>
<name>A0A0F9NMJ0_9ZZZZ</name>
<protein>
    <submittedName>
        <fullName evidence="1">Uncharacterized protein</fullName>
    </submittedName>
</protein>
<proteinExistence type="predicted"/>
<organism evidence="1">
    <name type="scientific">marine sediment metagenome</name>
    <dbReference type="NCBI Taxonomy" id="412755"/>
    <lineage>
        <taxon>unclassified sequences</taxon>
        <taxon>metagenomes</taxon>
        <taxon>ecological metagenomes</taxon>
    </lineage>
</organism>
<dbReference type="EMBL" id="LAZR01003367">
    <property type="protein sequence ID" value="KKN19089.1"/>
    <property type="molecule type" value="Genomic_DNA"/>
</dbReference>
<sequence>MTIPLLFTLPSTARLAYPFILSGVRRGMSSRAIESSIRSAGLPISRGRSILPIQRALKEIDRHGRNLRFINKSLRVDTSRLPESITDIRKRFSYQYIVKGIDPNGQFIERQITISTDNADITVGELDQIAEEIATSGNNYAVLDGVTVTLDFGIKKAGAI</sequence>
<dbReference type="AlphaFoldDB" id="A0A0F9NMJ0"/>
<evidence type="ECO:0000313" key="1">
    <source>
        <dbReference type="EMBL" id="KKN19089.1"/>
    </source>
</evidence>
<comment type="caution">
    <text evidence="1">The sequence shown here is derived from an EMBL/GenBank/DDBJ whole genome shotgun (WGS) entry which is preliminary data.</text>
</comment>